<dbReference type="OrthoDB" id="5290748at2"/>
<evidence type="ECO:0000256" key="1">
    <source>
        <dbReference type="ARBA" id="ARBA00006521"/>
    </source>
</evidence>
<evidence type="ECO:0000259" key="10">
    <source>
        <dbReference type="SMART" id="SM00986"/>
    </source>
</evidence>
<dbReference type="SMART" id="SM00986">
    <property type="entry name" value="UDG"/>
    <property type="match status" value="1"/>
</dbReference>
<keyword evidence="12" id="KW-1185">Reference proteome</keyword>
<feature type="domain" description="Uracil-DNA glycosylase-like" evidence="10">
    <location>
        <begin position="36"/>
        <end position="198"/>
    </location>
</feature>
<gene>
    <name evidence="11" type="ordered locus">Tter_0113</name>
</gene>
<evidence type="ECO:0000256" key="2">
    <source>
        <dbReference type="ARBA" id="ARBA00019403"/>
    </source>
</evidence>
<keyword evidence="3" id="KW-0004">4Fe-4S</keyword>
<evidence type="ECO:0000256" key="8">
    <source>
        <dbReference type="ARBA" id="ARBA00023014"/>
    </source>
</evidence>
<reference evidence="12" key="1">
    <citation type="journal article" date="2010" name="Stand. Genomic Sci.">
        <title>Complete genome sequence of 'Thermobaculum terrenum' type strain (YNP1).</title>
        <authorList>
            <person name="Kiss H."/>
            <person name="Cleland D."/>
            <person name="Lapidus A."/>
            <person name="Lucas S."/>
            <person name="Glavina Del Rio T."/>
            <person name="Nolan M."/>
            <person name="Tice H."/>
            <person name="Han C."/>
            <person name="Goodwin L."/>
            <person name="Pitluck S."/>
            <person name="Liolios K."/>
            <person name="Ivanova N."/>
            <person name="Mavromatis K."/>
            <person name="Ovchinnikova G."/>
            <person name="Pati A."/>
            <person name="Chen A."/>
            <person name="Palaniappan K."/>
            <person name="Land M."/>
            <person name="Hauser L."/>
            <person name="Chang Y."/>
            <person name="Jeffries C."/>
            <person name="Lu M."/>
            <person name="Brettin T."/>
            <person name="Detter J."/>
            <person name="Goker M."/>
            <person name="Tindall B."/>
            <person name="Beck B."/>
            <person name="McDermott T."/>
            <person name="Woyke T."/>
            <person name="Bristow J."/>
            <person name="Eisen J."/>
            <person name="Markowitz V."/>
            <person name="Hugenholtz P."/>
            <person name="Kyrpides N."/>
            <person name="Klenk H."/>
            <person name="Cheng J."/>
        </authorList>
    </citation>
    <scope>NUCLEOTIDE SEQUENCE [LARGE SCALE GENOMIC DNA]</scope>
    <source>
        <strain evidence="12">ATCC BAA-798 / YNP1</strain>
    </source>
</reference>
<evidence type="ECO:0000256" key="5">
    <source>
        <dbReference type="ARBA" id="ARBA00022763"/>
    </source>
</evidence>
<comment type="similarity">
    <text evidence="1">Belongs to the uracil-DNA glycosylase (UDG) superfamily. Type 4 (UDGa) family.</text>
</comment>
<dbReference type="EMBL" id="CP001825">
    <property type="protein sequence ID" value="ACZ41035.1"/>
    <property type="molecule type" value="Genomic_DNA"/>
</dbReference>
<dbReference type="NCBIfam" id="TIGR00758">
    <property type="entry name" value="UDG_fam4"/>
    <property type="match status" value="1"/>
</dbReference>
<protein>
    <recommendedName>
        <fullName evidence="2">Type-4 uracil-DNA glycosylase</fullName>
    </recommendedName>
</protein>
<evidence type="ECO:0000256" key="3">
    <source>
        <dbReference type="ARBA" id="ARBA00022485"/>
    </source>
</evidence>
<evidence type="ECO:0000256" key="9">
    <source>
        <dbReference type="ARBA" id="ARBA00023204"/>
    </source>
</evidence>
<dbReference type="GO" id="GO:0097506">
    <property type="term" value="F:deaminated base DNA N-glycosylase activity"/>
    <property type="evidence" value="ECO:0007669"/>
    <property type="project" value="UniProtKB-ARBA"/>
</dbReference>
<dbReference type="eggNOG" id="COG1573">
    <property type="taxonomic scope" value="Bacteria"/>
</dbReference>
<dbReference type="HOGENOM" id="CLU_044815_1_3_0"/>
<dbReference type="Proteomes" id="UP000000323">
    <property type="component" value="Chromosome 1"/>
</dbReference>
<dbReference type="KEGG" id="ttr:Tter_0113"/>
<evidence type="ECO:0000313" key="12">
    <source>
        <dbReference type="Proteomes" id="UP000000323"/>
    </source>
</evidence>
<dbReference type="InterPro" id="IPR051536">
    <property type="entry name" value="UDG_Type-4/5"/>
</dbReference>
<keyword evidence="5" id="KW-0227">DNA damage</keyword>
<dbReference type="InterPro" id="IPR005273">
    <property type="entry name" value="Ura-DNA_glyco_family4"/>
</dbReference>
<dbReference type="STRING" id="525904.Tter_0113"/>
<dbReference type="Pfam" id="PF03167">
    <property type="entry name" value="UDG"/>
    <property type="match status" value="1"/>
</dbReference>
<evidence type="ECO:0000256" key="6">
    <source>
        <dbReference type="ARBA" id="ARBA00022801"/>
    </source>
</evidence>
<dbReference type="SMART" id="SM00987">
    <property type="entry name" value="UreE_C"/>
    <property type="match status" value="1"/>
</dbReference>
<dbReference type="GO" id="GO:0006281">
    <property type="term" value="P:DNA repair"/>
    <property type="evidence" value="ECO:0007669"/>
    <property type="project" value="UniProtKB-KW"/>
</dbReference>
<keyword evidence="6" id="KW-0378">Hydrolase</keyword>
<dbReference type="Gene3D" id="3.40.470.10">
    <property type="entry name" value="Uracil-DNA glycosylase-like domain"/>
    <property type="match status" value="1"/>
</dbReference>
<dbReference type="PANTHER" id="PTHR33693">
    <property type="entry name" value="TYPE-5 URACIL-DNA GLYCOSYLASE"/>
    <property type="match status" value="1"/>
</dbReference>
<dbReference type="SUPFAM" id="SSF52141">
    <property type="entry name" value="Uracil-DNA glycosylase-like"/>
    <property type="match status" value="1"/>
</dbReference>
<dbReference type="GO" id="GO:0046872">
    <property type="term" value="F:metal ion binding"/>
    <property type="evidence" value="ECO:0007669"/>
    <property type="project" value="UniProtKB-KW"/>
</dbReference>
<keyword evidence="7" id="KW-0408">Iron</keyword>
<evidence type="ECO:0000256" key="7">
    <source>
        <dbReference type="ARBA" id="ARBA00023004"/>
    </source>
</evidence>
<dbReference type="InterPro" id="IPR036895">
    <property type="entry name" value="Uracil-DNA_glycosylase-like_sf"/>
</dbReference>
<dbReference type="PANTHER" id="PTHR33693:SF9">
    <property type="entry name" value="TYPE-4 URACIL-DNA GLYCOSYLASE"/>
    <property type="match status" value="1"/>
</dbReference>
<keyword evidence="9" id="KW-0234">DNA repair</keyword>
<proteinExistence type="inferred from homology"/>
<evidence type="ECO:0000313" key="11">
    <source>
        <dbReference type="EMBL" id="ACZ41035.1"/>
    </source>
</evidence>
<name>D1CDM9_THET1</name>
<dbReference type="CDD" id="cd10030">
    <property type="entry name" value="UDG-F4_TTUDGA_SPO1dp_like"/>
    <property type="match status" value="1"/>
</dbReference>
<evidence type="ECO:0000256" key="4">
    <source>
        <dbReference type="ARBA" id="ARBA00022723"/>
    </source>
</evidence>
<sequence length="206" mass="22874">MKGSAVSDQYELDRVREEALFCQRCTLWQTRTQVVFGAGKAGSKIMFVGEAPGEDEDRTGTPFVGRAGILLDQLLEEAGIGRESTYITNIIRCRPTAVTQGKITNRAPRAGEVSACEPWMWLEIHLVKPSVIVCVGAPAAKTLIDKNFRLSDQRGDVYEKEDGIRYIATLHPAYLLRLLSTDTEAYQRAKGLVLQDLKKAKMLASR</sequence>
<dbReference type="AlphaFoldDB" id="D1CDM9"/>
<dbReference type="GO" id="GO:0051539">
    <property type="term" value="F:4 iron, 4 sulfur cluster binding"/>
    <property type="evidence" value="ECO:0007669"/>
    <property type="project" value="UniProtKB-KW"/>
</dbReference>
<accession>D1CDM9</accession>
<keyword evidence="4" id="KW-0479">Metal-binding</keyword>
<organism evidence="11 12">
    <name type="scientific">Thermobaculum terrenum (strain ATCC BAA-798 / CCMEE 7001 / YNP1)</name>
    <dbReference type="NCBI Taxonomy" id="525904"/>
    <lineage>
        <taxon>Bacteria</taxon>
        <taxon>Bacillati</taxon>
        <taxon>Chloroflexota</taxon>
        <taxon>Chloroflexia</taxon>
        <taxon>Candidatus Thermobaculales</taxon>
        <taxon>Candidatus Thermobaculaceae</taxon>
        <taxon>Thermobaculum</taxon>
    </lineage>
</organism>
<dbReference type="RefSeq" id="WP_012874070.1">
    <property type="nucleotide sequence ID" value="NC_013525.1"/>
</dbReference>
<keyword evidence="8" id="KW-0411">Iron-sulfur</keyword>
<dbReference type="InterPro" id="IPR005122">
    <property type="entry name" value="Uracil-DNA_glycosylase-like"/>
</dbReference>